<organism evidence="3 4">
    <name type="scientific">Palleronia marisminoris</name>
    <dbReference type="NCBI Taxonomy" id="315423"/>
    <lineage>
        <taxon>Bacteria</taxon>
        <taxon>Pseudomonadati</taxon>
        <taxon>Pseudomonadota</taxon>
        <taxon>Alphaproteobacteria</taxon>
        <taxon>Rhodobacterales</taxon>
        <taxon>Roseobacteraceae</taxon>
        <taxon>Palleronia</taxon>
    </lineage>
</organism>
<evidence type="ECO:0000256" key="1">
    <source>
        <dbReference type="SAM" id="MobiDB-lite"/>
    </source>
</evidence>
<evidence type="ECO:0000313" key="3">
    <source>
        <dbReference type="EMBL" id="SLN40763.1"/>
    </source>
</evidence>
<evidence type="ECO:0000313" key="4">
    <source>
        <dbReference type="Proteomes" id="UP000193870"/>
    </source>
</evidence>
<feature type="chain" id="PRO_5011003953" description="Porin domain-containing protein" evidence="2">
    <location>
        <begin position="19"/>
        <end position="374"/>
    </location>
</feature>
<dbReference type="AlphaFoldDB" id="A0A1Y5SHE6"/>
<keyword evidence="2" id="KW-0732">Signal</keyword>
<dbReference type="Proteomes" id="UP000193870">
    <property type="component" value="Unassembled WGS sequence"/>
</dbReference>
<accession>A0A1Y5SHE6</accession>
<proteinExistence type="predicted"/>
<sequence length="374" mass="39713">MRHLALIALLSAATAAQGATELTFGLAQGASAVQTPHRTALGVAAAFDLQARRQSADRVLTLGLAGELDAEGDAAGTAALSFADHKDGRIAAFDLSHQRLDEGGFDPAAILTSPRSTTRSRFEFGRAAGAPLDWAFSGAIFQEQSDEGEASGHQLGAEIGLSPRPARRVALRLGHEQRGMAAADATYEDLALSLQAHRPRGRDEARLGARTTPDGTRLSAGVATHREMPRGGALGAELGLAKTAEGAILPIGDIDLRLGLSRQSRLSIEAGHHVIDDPLRGEIGDLRFDLRATHRPTRLTSVEFGLGAFHRDPLDGSEADRGVRAAAGVSRALTRDWSLVAELGHRRMDTERASGTHRSELSIMLERRFETAGF</sequence>
<reference evidence="3 4" key="1">
    <citation type="submission" date="2017-03" db="EMBL/GenBank/DDBJ databases">
        <authorList>
            <person name="Afonso C.L."/>
            <person name="Miller P.J."/>
            <person name="Scott M.A."/>
            <person name="Spackman E."/>
            <person name="Goraichik I."/>
            <person name="Dimitrov K.M."/>
            <person name="Suarez D.L."/>
            <person name="Swayne D.E."/>
        </authorList>
    </citation>
    <scope>NUCLEOTIDE SEQUENCE [LARGE SCALE GENOMIC DNA]</scope>
    <source>
        <strain evidence="3 4">CECT 7066</strain>
    </source>
</reference>
<dbReference type="RefSeq" id="WP_085853744.1">
    <property type="nucleotide sequence ID" value="NZ_FOPF01000004.1"/>
</dbReference>
<name>A0A1Y5SHE6_9RHOB</name>
<keyword evidence="4" id="KW-1185">Reference proteome</keyword>
<dbReference type="STRING" id="315423.SAMN04488020_104121"/>
<evidence type="ECO:0008006" key="5">
    <source>
        <dbReference type="Google" id="ProtNLM"/>
    </source>
</evidence>
<dbReference type="EMBL" id="FWFV01000004">
    <property type="protein sequence ID" value="SLN40763.1"/>
    <property type="molecule type" value="Genomic_DNA"/>
</dbReference>
<feature type="region of interest" description="Disordered" evidence="1">
    <location>
        <begin position="198"/>
        <end position="219"/>
    </location>
</feature>
<evidence type="ECO:0000256" key="2">
    <source>
        <dbReference type="SAM" id="SignalP"/>
    </source>
</evidence>
<feature type="signal peptide" evidence="2">
    <location>
        <begin position="1"/>
        <end position="18"/>
    </location>
</feature>
<gene>
    <name evidence="3" type="ORF">PAM7066_01744</name>
</gene>
<protein>
    <recommendedName>
        <fullName evidence="5">Porin domain-containing protein</fullName>
    </recommendedName>
</protein>